<dbReference type="Proteomes" id="UP000315010">
    <property type="component" value="Unassembled WGS sequence"/>
</dbReference>
<dbReference type="InterPro" id="IPR008930">
    <property type="entry name" value="Terpenoid_cyclase/PrenylTrfase"/>
</dbReference>
<name>A0A5C5Z6R0_9BACT</name>
<evidence type="ECO:0000256" key="1">
    <source>
        <dbReference type="SAM" id="SignalP"/>
    </source>
</evidence>
<dbReference type="OrthoDB" id="265313at2"/>
<comment type="caution">
    <text evidence="2">The sequence shown here is derived from an EMBL/GenBank/DDBJ whole genome shotgun (WGS) entry which is preliminary data.</text>
</comment>
<evidence type="ECO:0008006" key="4">
    <source>
        <dbReference type="Google" id="ProtNLM"/>
    </source>
</evidence>
<sequence precursor="true">MKQNLSRRDWLRNATILSMGGAASLSARTASAARDPRWNEAITKGLNWLSRTQSSRGQWNTQAYPTALAALAGTALIANGSTTTQGPYAKEIARAADYLISKSRNNGLIGDPQIDPRYTYGHGFSMLMLSQVLGEEGLLDRRQELVEVLTKAVEFSGSAQTAAGGWGYVSAREGNDFDEGSTTITQVQGLRGCRNAGIPVSGEVIERAKQYIYECKNPDGGISYSSRQKGSSRPAITAAALAALYNAGDYDSTHVPEMLAYAKESLHDISDSTRAFGHWHYTYLYYSQVVYRQGDELWDAFRNRLYDRIVSEQRPDGYWEGQIHPVYVTACNLIMLQLDHGYLPIYQR</sequence>
<gene>
    <name evidence="2" type="ORF">CA13_45620</name>
</gene>
<feature type="signal peptide" evidence="1">
    <location>
        <begin position="1"/>
        <end position="32"/>
    </location>
</feature>
<keyword evidence="3" id="KW-1185">Reference proteome</keyword>
<dbReference type="AlphaFoldDB" id="A0A5C5Z6R0"/>
<proteinExistence type="predicted"/>
<feature type="chain" id="PRO_5023145517" description="Prenyltransferase and squalene oxidase repeat protein" evidence="1">
    <location>
        <begin position="33"/>
        <end position="348"/>
    </location>
</feature>
<dbReference type="EMBL" id="SJPJ01000001">
    <property type="protein sequence ID" value="TWT83099.1"/>
    <property type="molecule type" value="Genomic_DNA"/>
</dbReference>
<protein>
    <recommendedName>
        <fullName evidence="4">Prenyltransferase and squalene oxidase repeat protein</fullName>
    </recommendedName>
</protein>
<accession>A0A5C5Z6R0</accession>
<evidence type="ECO:0000313" key="3">
    <source>
        <dbReference type="Proteomes" id="UP000315010"/>
    </source>
</evidence>
<organism evidence="2 3">
    <name type="scientific">Novipirellula herctigrandis</name>
    <dbReference type="NCBI Taxonomy" id="2527986"/>
    <lineage>
        <taxon>Bacteria</taxon>
        <taxon>Pseudomonadati</taxon>
        <taxon>Planctomycetota</taxon>
        <taxon>Planctomycetia</taxon>
        <taxon>Pirellulales</taxon>
        <taxon>Pirellulaceae</taxon>
        <taxon>Novipirellula</taxon>
    </lineage>
</organism>
<keyword evidence="1" id="KW-0732">Signal</keyword>
<evidence type="ECO:0000313" key="2">
    <source>
        <dbReference type="EMBL" id="TWT83099.1"/>
    </source>
</evidence>
<dbReference type="PROSITE" id="PS51318">
    <property type="entry name" value="TAT"/>
    <property type="match status" value="1"/>
</dbReference>
<dbReference type="RefSeq" id="WP_146400031.1">
    <property type="nucleotide sequence ID" value="NZ_SJPJ01000001.1"/>
</dbReference>
<reference evidence="2 3" key="1">
    <citation type="submission" date="2019-02" db="EMBL/GenBank/DDBJ databases">
        <title>Deep-cultivation of Planctomycetes and their phenomic and genomic characterization uncovers novel biology.</title>
        <authorList>
            <person name="Wiegand S."/>
            <person name="Jogler M."/>
            <person name="Boedeker C."/>
            <person name="Pinto D."/>
            <person name="Vollmers J."/>
            <person name="Rivas-Marin E."/>
            <person name="Kohn T."/>
            <person name="Peeters S.H."/>
            <person name="Heuer A."/>
            <person name="Rast P."/>
            <person name="Oberbeckmann S."/>
            <person name="Bunk B."/>
            <person name="Jeske O."/>
            <person name="Meyerdierks A."/>
            <person name="Storesund J.E."/>
            <person name="Kallscheuer N."/>
            <person name="Luecker S."/>
            <person name="Lage O.M."/>
            <person name="Pohl T."/>
            <person name="Merkel B.J."/>
            <person name="Hornburger P."/>
            <person name="Mueller R.-W."/>
            <person name="Bruemmer F."/>
            <person name="Labrenz M."/>
            <person name="Spormann A.M."/>
            <person name="Op Den Camp H."/>
            <person name="Overmann J."/>
            <person name="Amann R."/>
            <person name="Jetten M.S.M."/>
            <person name="Mascher T."/>
            <person name="Medema M.H."/>
            <person name="Devos D.P."/>
            <person name="Kaster A.-K."/>
            <person name="Ovreas L."/>
            <person name="Rohde M."/>
            <person name="Galperin M.Y."/>
            <person name="Jogler C."/>
        </authorList>
    </citation>
    <scope>NUCLEOTIDE SEQUENCE [LARGE SCALE GENOMIC DNA]</scope>
    <source>
        <strain evidence="2 3">CA13</strain>
    </source>
</reference>
<dbReference type="Gene3D" id="1.50.10.20">
    <property type="match status" value="2"/>
</dbReference>
<dbReference type="SUPFAM" id="SSF48239">
    <property type="entry name" value="Terpenoid cyclases/Protein prenyltransferases"/>
    <property type="match status" value="2"/>
</dbReference>
<dbReference type="InterPro" id="IPR006311">
    <property type="entry name" value="TAT_signal"/>
</dbReference>